<dbReference type="PIRSF" id="PIRSF500136">
    <property type="entry name" value="UDP_ManNAc_DH"/>
    <property type="match status" value="1"/>
</dbReference>
<evidence type="ECO:0000313" key="9">
    <source>
        <dbReference type="Proteomes" id="UP000570010"/>
    </source>
</evidence>
<dbReference type="Pfam" id="PF03721">
    <property type="entry name" value="UDPG_MGDP_dh_N"/>
    <property type="match status" value="1"/>
</dbReference>
<evidence type="ECO:0000313" key="7">
    <source>
        <dbReference type="EMBL" id="NEY80793.1"/>
    </source>
</evidence>
<keyword evidence="3" id="KW-0520">NAD</keyword>
<accession>A0A6B3VYI1</accession>
<dbReference type="InterPro" id="IPR001732">
    <property type="entry name" value="UDP-Glc/GDP-Man_DH_N"/>
</dbReference>
<dbReference type="AlphaFoldDB" id="A0A6B3VYI1"/>
<dbReference type="InterPro" id="IPR017476">
    <property type="entry name" value="UDP-Glc/GDP-Man"/>
</dbReference>
<dbReference type="InterPro" id="IPR014026">
    <property type="entry name" value="UDP-Glc/GDP-Man_DH_dimer"/>
</dbReference>
<dbReference type="SMART" id="SM00984">
    <property type="entry name" value="UDPG_MGDP_dh_C"/>
    <property type="match status" value="1"/>
</dbReference>
<dbReference type="PANTHER" id="PTHR43491:SF2">
    <property type="entry name" value="UDP-N-ACETYL-D-MANNOSAMINE DEHYDROGENASE"/>
    <property type="match status" value="1"/>
</dbReference>
<evidence type="ECO:0000256" key="3">
    <source>
        <dbReference type="ARBA" id="ARBA00023027"/>
    </source>
</evidence>
<evidence type="ECO:0000313" key="8">
    <source>
        <dbReference type="Proteomes" id="UP000472971"/>
    </source>
</evidence>
<dbReference type="PIRSF" id="PIRSF000124">
    <property type="entry name" value="UDPglc_GDPman_dh"/>
    <property type="match status" value="1"/>
</dbReference>
<comment type="similarity">
    <text evidence="1 4">Belongs to the UDP-glucose/GDP-mannose dehydrogenase family.</text>
</comment>
<dbReference type="Gene3D" id="3.40.50.720">
    <property type="entry name" value="NAD(P)-binding Rossmann-like Domain"/>
    <property type="match status" value="2"/>
</dbReference>
<proteinExistence type="inferred from homology"/>
<dbReference type="RefSeq" id="WP_163240550.1">
    <property type="nucleotide sequence ID" value="NZ_JAAIWN010000007.1"/>
</dbReference>
<keyword evidence="2" id="KW-0560">Oxidoreductase</keyword>
<dbReference type="EMBL" id="JACEIO010000007">
    <property type="protein sequence ID" value="MBA4536425.1"/>
    <property type="molecule type" value="Genomic_DNA"/>
</dbReference>
<gene>
    <name evidence="7" type="ORF">G4D64_04480</name>
    <name evidence="6" type="ORF">H1Z61_04515</name>
</gene>
<dbReference type="SUPFAM" id="SSF51735">
    <property type="entry name" value="NAD(P)-binding Rossmann-fold domains"/>
    <property type="match status" value="1"/>
</dbReference>
<dbReference type="SUPFAM" id="SSF52413">
    <property type="entry name" value="UDP-glucose/GDP-mannose dehydrogenase C-terminal domain"/>
    <property type="match status" value="1"/>
</dbReference>
<dbReference type="InterPro" id="IPR028359">
    <property type="entry name" value="UDP_ManNAc/GlcNAc_DH"/>
</dbReference>
<evidence type="ECO:0000256" key="4">
    <source>
        <dbReference type="PIRNR" id="PIRNR000124"/>
    </source>
</evidence>
<protein>
    <submittedName>
        <fullName evidence="7">Nucleotide sugar dehydrogenase</fullName>
    </submittedName>
</protein>
<evidence type="ECO:0000259" key="5">
    <source>
        <dbReference type="SMART" id="SM00984"/>
    </source>
</evidence>
<dbReference type="GO" id="GO:0016628">
    <property type="term" value="F:oxidoreductase activity, acting on the CH-CH group of donors, NAD or NADP as acceptor"/>
    <property type="evidence" value="ECO:0007669"/>
    <property type="project" value="InterPro"/>
</dbReference>
<evidence type="ECO:0000256" key="1">
    <source>
        <dbReference type="ARBA" id="ARBA00006601"/>
    </source>
</evidence>
<dbReference type="PANTHER" id="PTHR43491">
    <property type="entry name" value="UDP-N-ACETYL-D-MANNOSAMINE DEHYDROGENASE"/>
    <property type="match status" value="1"/>
</dbReference>
<dbReference type="GO" id="GO:0016616">
    <property type="term" value="F:oxidoreductase activity, acting on the CH-OH group of donors, NAD or NADP as acceptor"/>
    <property type="evidence" value="ECO:0007669"/>
    <property type="project" value="InterPro"/>
</dbReference>
<dbReference type="Proteomes" id="UP000472971">
    <property type="component" value="Unassembled WGS sequence"/>
</dbReference>
<evidence type="ECO:0000256" key="2">
    <source>
        <dbReference type="ARBA" id="ARBA00023002"/>
    </source>
</evidence>
<comment type="caution">
    <text evidence="7">The sequence shown here is derived from an EMBL/GenBank/DDBJ whole genome shotgun (WGS) entry which is preliminary data.</text>
</comment>
<dbReference type="Pfam" id="PF03720">
    <property type="entry name" value="UDPG_MGDP_dh_C"/>
    <property type="match status" value="1"/>
</dbReference>
<reference evidence="7 8" key="1">
    <citation type="submission" date="2020-02" db="EMBL/GenBank/DDBJ databases">
        <title>Bacillus aquiflavi sp. nov., isolated from yellow water of strong flavor Chinese baijiu in Yibin region of China.</title>
        <authorList>
            <person name="Xie J."/>
        </authorList>
    </citation>
    <scope>NUCLEOTIDE SEQUENCE [LARGE SCALE GENOMIC DNA]</scope>
    <source>
        <strain evidence="7 8">3H-10</strain>
    </source>
</reference>
<dbReference type="EMBL" id="JAAIWN010000007">
    <property type="protein sequence ID" value="NEY80793.1"/>
    <property type="molecule type" value="Genomic_DNA"/>
</dbReference>
<sequence>MKICVMGLGYIGLPTAVMFAKHGAKVHGVDINENVINTLVKRDIHIHEPGLQELLIEVIDLGNFTFSSAPKHADVFIIAVPTPISSDKKADLSFVLNAVKMILPYLQKGNLIVLESTVPPGTIHDKLIPALKKTPLKIGDDLFISHSPERVLPGNMLTELILNDRIIGGINETSNQMTVHLYKHFVKGKLHVTDSKTAELVKLIENTYRDVNIALANELAVIGEKLNINIWEAIKLANCHPRVNLHSPGPGVGGHCIAVDPWFIIEQVPNESPLISLARKMNDSIPMRMTKMIEDSVKSIKKPLICILGLSYKGNVDDIRESPALSIISNLKKKGYQLRVFDPHVKLSFEDQVDHIEKAVDSADCLVILTDHDEFSKIDFKAIKNKLRNQIIIDTHNILNHQLLKNEGFHCIQIGTPF</sequence>
<dbReference type="NCBIfam" id="TIGR03026">
    <property type="entry name" value="NDP-sugDHase"/>
    <property type="match status" value="1"/>
</dbReference>
<dbReference type="InterPro" id="IPR036291">
    <property type="entry name" value="NAD(P)-bd_dom_sf"/>
</dbReference>
<dbReference type="GO" id="GO:0000271">
    <property type="term" value="P:polysaccharide biosynthetic process"/>
    <property type="evidence" value="ECO:0007669"/>
    <property type="project" value="InterPro"/>
</dbReference>
<keyword evidence="8" id="KW-1185">Reference proteome</keyword>
<dbReference type="SUPFAM" id="SSF48179">
    <property type="entry name" value="6-phosphogluconate dehydrogenase C-terminal domain-like"/>
    <property type="match status" value="1"/>
</dbReference>
<feature type="domain" description="UDP-glucose/GDP-mannose dehydrogenase C-terminal" evidence="5">
    <location>
        <begin position="306"/>
        <end position="401"/>
    </location>
</feature>
<dbReference type="InterPro" id="IPR008927">
    <property type="entry name" value="6-PGluconate_DH-like_C_sf"/>
</dbReference>
<dbReference type="Pfam" id="PF00984">
    <property type="entry name" value="UDPG_MGDP_dh"/>
    <property type="match status" value="1"/>
</dbReference>
<evidence type="ECO:0000313" key="6">
    <source>
        <dbReference type="EMBL" id="MBA4536425.1"/>
    </source>
</evidence>
<name>A0A6B3VYI1_9BACI</name>
<organism evidence="7 8">
    <name type="scientific">Bacillus aquiflavi</name>
    <dbReference type="NCBI Taxonomy" id="2672567"/>
    <lineage>
        <taxon>Bacteria</taxon>
        <taxon>Bacillati</taxon>
        <taxon>Bacillota</taxon>
        <taxon>Bacilli</taxon>
        <taxon>Bacillales</taxon>
        <taxon>Bacillaceae</taxon>
        <taxon>Bacillus</taxon>
    </lineage>
</organism>
<dbReference type="Proteomes" id="UP000570010">
    <property type="component" value="Unassembled WGS sequence"/>
</dbReference>
<dbReference type="InterPro" id="IPR036220">
    <property type="entry name" value="UDP-Glc/GDP-Man_DH_C_sf"/>
</dbReference>
<dbReference type="GO" id="GO:0051287">
    <property type="term" value="F:NAD binding"/>
    <property type="evidence" value="ECO:0007669"/>
    <property type="project" value="InterPro"/>
</dbReference>
<reference evidence="6 9" key="2">
    <citation type="submission" date="2020-07" db="EMBL/GenBank/DDBJ databases">
        <authorList>
            <person name="Feng H."/>
        </authorList>
    </citation>
    <scope>NUCLEOTIDE SEQUENCE [LARGE SCALE GENOMIC DNA]</scope>
    <source>
        <strain evidence="9">s-12</strain>
        <strain evidence="6">S-12</strain>
    </source>
</reference>
<dbReference type="InterPro" id="IPR014027">
    <property type="entry name" value="UDP-Glc/GDP-Man_DH_C"/>
</dbReference>